<evidence type="ECO:0000313" key="8">
    <source>
        <dbReference type="EMBL" id="KAK9745632.1"/>
    </source>
</evidence>
<keyword evidence="3 6" id="KW-1133">Transmembrane helix</keyword>
<name>A0AAW1ME82_POPJA</name>
<protein>
    <recommendedName>
        <fullName evidence="7">MARVEL domain-containing protein</fullName>
    </recommendedName>
</protein>
<dbReference type="EMBL" id="JASPKY010000047">
    <property type="protein sequence ID" value="KAK9745632.1"/>
    <property type="molecule type" value="Genomic_DNA"/>
</dbReference>
<keyword evidence="4 5" id="KW-0472">Membrane</keyword>
<feature type="transmembrane region" description="Helical" evidence="6">
    <location>
        <begin position="56"/>
        <end position="81"/>
    </location>
</feature>
<proteinExistence type="predicted"/>
<evidence type="ECO:0000256" key="2">
    <source>
        <dbReference type="ARBA" id="ARBA00022692"/>
    </source>
</evidence>
<evidence type="ECO:0000256" key="4">
    <source>
        <dbReference type="ARBA" id="ARBA00023136"/>
    </source>
</evidence>
<evidence type="ECO:0000313" key="9">
    <source>
        <dbReference type="Proteomes" id="UP001458880"/>
    </source>
</evidence>
<comment type="caution">
    <text evidence="8">The sequence shown here is derived from an EMBL/GenBank/DDBJ whole genome shotgun (WGS) entry which is preliminary data.</text>
</comment>
<evidence type="ECO:0000256" key="6">
    <source>
        <dbReference type="SAM" id="Phobius"/>
    </source>
</evidence>
<dbReference type="AlphaFoldDB" id="A0AAW1ME82"/>
<evidence type="ECO:0000256" key="5">
    <source>
        <dbReference type="PROSITE-ProRule" id="PRU00581"/>
    </source>
</evidence>
<evidence type="ECO:0000259" key="7">
    <source>
        <dbReference type="PROSITE" id="PS51225"/>
    </source>
</evidence>
<comment type="subcellular location">
    <subcellularLocation>
        <location evidence="1">Membrane</location>
        <topology evidence="1">Multi-pass membrane protein</topology>
    </subcellularLocation>
</comment>
<accession>A0AAW1ME82</accession>
<sequence length="154" mass="17036">MARDYFQSKDGIINLVLLVLNAVNFICIVPAVTTSVSNAFMVAAIVPAVTTSVSNAFMVAAIMGFIITAAFTVAHFSGFTLKVEWPWPFMEIIYTEIWMLYYFIVTGILISMAITQYIPAGIFGFITAITYLVKSLSIYMTKIATDANIAYVRQ</sequence>
<gene>
    <name evidence="8" type="ORF">QE152_g6756</name>
</gene>
<reference evidence="8 9" key="1">
    <citation type="journal article" date="2024" name="BMC Genomics">
        <title>De novo assembly and annotation of Popillia japonica's genome with initial clues to its potential as an invasive pest.</title>
        <authorList>
            <person name="Cucini C."/>
            <person name="Boschi S."/>
            <person name="Funari R."/>
            <person name="Cardaioli E."/>
            <person name="Iannotti N."/>
            <person name="Marturano G."/>
            <person name="Paoli F."/>
            <person name="Bruttini M."/>
            <person name="Carapelli A."/>
            <person name="Frati F."/>
            <person name="Nardi F."/>
        </authorList>
    </citation>
    <scope>NUCLEOTIDE SEQUENCE [LARGE SCALE GENOMIC DNA]</scope>
    <source>
        <strain evidence="8">DMR45628</strain>
    </source>
</reference>
<organism evidence="8 9">
    <name type="scientific">Popillia japonica</name>
    <name type="common">Japanese beetle</name>
    <dbReference type="NCBI Taxonomy" id="7064"/>
    <lineage>
        <taxon>Eukaryota</taxon>
        <taxon>Metazoa</taxon>
        <taxon>Ecdysozoa</taxon>
        <taxon>Arthropoda</taxon>
        <taxon>Hexapoda</taxon>
        <taxon>Insecta</taxon>
        <taxon>Pterygota</taxon>
        <taxon>Neoptera</taxon>
        <taxon>Endopterygota</taxon>
        <taxon>Coleoptera</taxon>
        <taxon>Polyphaga</taxon>
        <taxon>Scarabaeiformia</taxon>
        <taxon>Scarabaeidae</taxon>
        <taxon>Rutelinae</taxon>
        <taxon>Popillia</taxon>
    </lineage>
</organism>
<dbReference type="InterPro" id="IPR008253">
    <property type="entry name" value="Marvel"/>
</dbReference>
<keyword evidence="2 5" id="KW-0812">Transmembrane</keyword>
<dbReference type="GO" id="GO:0016020">
    <property type="term" value="C:membrane"/>
    <property type="evidence" value="ECO:0007669"/>
    <property type="project" value="UniProtKB-SubCell"/>
</dbReference>
<dbReference type="Proteomes" id="UP001458880">
    <property type="component" value="Unassembled WGS sequence"/>
</dbReference>
<evidence type="ECO:0000256" key="3">
    <source>
        <dbReference type="ARBA" id="ARBA00022989"/>
    </source>
</evidence>
<keyword evidence="9" id="KW-1185">Reference proteome</keyword>
<dbReference type="PROSITE" id="PS51225">
    <property type="entry name" value="MARVEL"/>
    <property type="match status" value="1"/>
</dbReference>
<feature type="domain" description="MARVEL" evidence="7">
    <location>
        <begin position="5"/>
        <end position="143"/>
    </location>
</feature>
<feature type="transmembrane region" description="Helical" evidence="6">
    <location>
        <begin position="116"/>
        <end position="133"/>
    </location>
</feature>
<feature type="transmembrane region" description="Helical" evidence="6">
    <location>
        <begin position="93"/>
        <end position="110"/>
    </location>
</feature>
<feature type="transmembrane region" description="Helical" evidence="6">
    <location>
        <begin position="12"/>
        <end position="36"/>
    </location>
</feature>
<evidence type="ECO:0000256" key="1">
    <source>
        <dbReference type="ARBA" id="ARBA00004141"/>
    </source>
</evidence>